<dbReference type="InterPro" id="IPR015897">
    <property type="entry name" value="CHK_kinase-like"/>
</dbReference>
<name>A0ABX5CMM5_9ALTE</name>
<keyword evidence="3" id="KW-1185">Reference proteome</keyword>
<dbReference type="SUPFAM" id="SSF56112">
    <property type="entry name" value="Protein kinase-like (PK-like)"/>
    <property type="match status" value="1"/>
</dbReference>
<dbReference type="Pfam" id="PF02958">
    <property type="entry name" value="EcKL"/>
    <property type="match status" value="2"/>
</dbReference>
<dbReference type="InterPro" id="IPR004119">
    <property type="entry name" value="EcKL"/>
</dbReference>
<dbReference type="InterPro" id="IPR011009">
    <property type="entry name" value="Kinase-like_dom_sf"/>
</dbReference>
<dbReference type="SMART" id="SM00587">
    <property type="entry name" value="CHK"/>
    <property type="match status" value="1"/>
</dbReference>
<dbReference type="EMBL" id="PVNO01000025">
    <property type="protein sequence ID" value="PRO68809.1"/>
    <property type="molecule type" value="Genomic_DNA"/>
</dbReference>
<dbReference type="Proteomes" id="UP000239539">
    <property type="component" value="Unassembled WGS sequence"/>
</dbReference>
<gene>
    <name evidence="2" type="ORF">C6Y39_09580</name>
</gene>
<protein>
    <recommendedName>
        <fullName evidence="1">CHK kinase-like domain-containing protein</fullName>
    </recommendedName>
</protein>
<proteinExistence type="predicted"/>
<dbReference type="RefSeq" id="WP_105931039.1">
    <property type="nucleotide sequence ID" value="NZ_PVNO01000025.1"/>
</dbReference>
<dbReference type="Gene3D" id="3.90.1200.10">
    <property type="match status" value="1"/>
</dbReference>
<dbReference type="PANTHER" id="PTHR11012:SF30">
    <property type="entry name" value="PROTEIN KINASE-LIKE DOMAIN-CONTAINING"/>
    <property type="match status" value="1"/>
</dbReference>
<reference evidence="3" key="1">
    <citation type="journal article" date="2020" name="Int. J. Syst. Evol. Microbiol.">
        <title>Alteromonas alba sp. nov., a marine bacterium isolated from the seawater of the West Pacific Ocean.</title>
        <authorList>
            <person name="Sun C."/>
            <person name="Wu Y.-H."/>
            <person name="Xamxidin M."/>
            <person name="Cheng H."/>
            <person name="Xu X.-W."/>
        </authorList>
    </citation>
    <scope>NUCLEOTIDE SEQUENCE [LARGE SCALE GENOMIC DNA]</scope>
    <source>
        <strain evidence="3">9a2</strain>
    </source>
</reference>
<comment type="caution">
    <text evidence="2">The sequence shown here is derived from an EMBL/GenBank/DDBJ whole genome shotgun (WGS) entry which is preliminary data.</text>
</comment>
<dbReference type="PANTHER" id="PTHR11012">
    <property type="entry name" value="PROTEIN KINASE-LIKE DOMAIN-CONTAINING"/>
    <property type="match status" value="1"/>
</dbReference>
<evidence type="ECO:0000313" key="2">
    <source>
        <dbReference type="EMBL" id="PRO68809.1"/>
    </source>
</evidence>
<evidence type="ECO:0000259" key="1">
    <source>
        <dbReference type="SMART" id="SM00587"/>
    </source>
</evidence>
<accession>A0ABX5CMM5</accession>
<feature type="domain" description="CHK kinase-like" evidence="1">
    <location>
        <begin position="151"/>
        <end position="314"/>
    </location>
</feature>
<organism evidence="2 3">
    <name type="scientific">Alteromonas gracilis</name>
    <dbReference type="NCBI Taxonomy" id="1479524"/>
    <lineage>
        <taxon>Bacteria</taxon>
        <taxon>Pseudomonadati</taxon>
        <taxon>Pseudomonadota</taxon>
        <taxon>Gammaproteobacteria</taxon>
        <taxon>Alteromonadales</taxon>
        <taxon>Alteromonadaceae</taxon>
        <taxon>Alteromonas/Salinimonas group</taxon>
        <taxon>Alteromonas</taxon>
    </lineage>
</organism>
<evidence type="ECO:0000313" key="3">
    <source>
        <dbReference type="Proteomes" id="UP000239539"/>
    </source>
</evidence>
<sequence>MESSVDKGYITWLSEACCARVVHTQMIQPLWSGYGACFRAKLDYSAPVGHKKEHKLEQESIGIGVATNTKNSAFYPIADSKRFTHVVVKCASPPPNLAHPRGWNGQRSDERKRRSFRVENYFYDKVQWLTTDRCRTATCVSHAQKGTSTLLVMEDLAHSGFTHTSMSLSPDNAKTVLKWLAHFHARFLTKEAVEKNPDTNLWHEGTYWHLSTREDEYQAMPESLLKQNAQAISKRLSSARYQTLVHGDAKVANFCFTADFSSCAAVDFQYVGYGVGVKDVAYFLGSALTTQEQQEHRKALLDAYFNELEIALLARLSENDHHCDFTHSDGSLNNDALTHNDVVQVIKEWKDLYSFACADFYRFLAGWSPEHWKIDQELQHQTDITLAKLSKDI</sequence>